<dbReference type="KEGG" id="vg:40076457"/>
<dbReference type="GeneID" id="40076457"/>
<evidence type="ECO:0000313" key="1">
    <source>
        <dbReference type="EMBL" id="AQZ54616.1"/>
    </source>
</evidence>
<protein>
    <submittedName>
        <fullName evidence="1">Uncharacterized protein</fullName>
    </submittedName>
</protein>
<keyword evidence="2" id="KW-1185">Reference proteome</keyword>
<dbReference type="Proteomes" id="UP000221468">
    <property type="component" value="Segment"/>
</dbReference>
<proteinExistence type="predicted"/>
<dbReference type="EMBL" id="KY742649">
    <property type="protein sequence ID" value="AQZ54616.1"/>
    <property type="molecule type" value="Genomic_DNA"/>
</dbReference>
<organism evidence="1 2">
    <name type="scientific">Proteus phage VB_PmiS-Isfahan</name>
    <dbReference type="NCBI Taxonomy" id="1969841"/>
    <lineage>
        <taxon>Viruses</taxon>
        <taxon>Duplodnaviria</taxon>
        <taxon>Heunggongvirae</taxon>
        <taxon>Uroviricota</taxon>
        <taxon>Caudoviricetes</taxon>
        <taxon>Gorganvirus</taxon>
        <taxon>Gorganvirus isfahan</taxon>
    </lineage>
</organism>
<evidence type="ECO:0000313" key="2">
    <source>
        <dbReference type="Proteomes" id="UP000221468"/>
    </source>
</evidence>
<reference evidence="1 2" key="1">
    <citation type="journal article" date="2019" name="Genomics">
        <title>Genomic analyses of a novel bacteriophage (VB_PmiS-Isfahan) within Siphoviridae family infecting Proteus mirabilis.</title>
        <authorList>
            <person name="Yazdi M."/>
            <person name="Bouzari M."/>
            <person name="Ghaemi E.A."/>
        </authorList>
    </citation>
    <scope>NUCLEOTIDE SEQUENCE [LARGE SCALE GENOMIC DNA]</scope>
</reference>
<name>A0A1U9ZAB2_9CAUD</name>
<accession>A0A1U9ZAB2</accession>
<dbReference type="RefSeq" id="YP_009600651.1">
    <property type="nucleotide sequence ID" value="NC_041925.1"/>
</dbReference>
<sequence>MYSITRNYDNNSKCIRCPECKSTDIDLQVTFTCEGHLAEADQYCKDCLTKVGYYSYGSYEPCFSFNDKSLPALCERIICKIKGVSTP</sequence>
<dbReference type="OrthoDB" id="16461at10239"/>